<dbReference type="SUPFAM" id="SSF52540">
    <property type="entry name" value="P-loop containing nucleoside triphosphate hydrolases"/>
    <property type="match status" value="1"/>
</dbReference>
<keyword evidence="3 5" id="KW-0067">ATP-binding</keyword>
<reference evidence="5 6" key="1">
    <citation type="submission" date="2014-07" db="EMBL/GenBank/DDBJ databases">
        <authorList>
            <person name="McCorrison J."/>
            <person name="Sanka R."/>
            <person name="Torralba M."/>
            <person name="Gillis M."/>
            <person name="Haft D.H."/>
            <person name="Methe B."/>
            <person name="Sutton G."/>
            <person name="Nelson K.E."/>
        </authorList>
    </citation>
    <scope>NUCLEOTIDE SEQUENCE [LARGE SCALE GENOMIC DNA]</scope>
    <source>
        <strain evidence="5 6">DNF00882</strain>
    </source>
</reference>
<dbReference type="GO" id="GO:0005524">
    <property type="term" value="F:ATP binding"/>
    <property type="evidence" value="ECO:0007669"/>
    <property type="project" value="UniProtKB-KW"/>
</dbReference>
<dbReference type="PROSITE" id="PS00211">
    <property type="entry name" value="ABC_TRANSPORTER_1"/>
    <property type="match status" value="1"/>
</dbReference>
<sequence>MIEVKNLYKSFGEKEVLKNINTVFEGGKTNLIIGQSGAGKTVLMQCLVGLLDPTSGEVLYDERNFVKMKKKEKIFMRREMGMIFQGAALFDSQTVFENVRFPLDMFSSLSQKERDQQAQKCIDRVNLTGAEDKYPGEISGGMQKRVAIARAIVMNPKYLFCDEPNSGLDPKTSLVIDQLITEITHEYNMTTIINTHDMNSVMGIGENIVFIADGKAEWQGNKDSVMTAKNKKLNDLVFASDLFKKVKEVENEENHNG</sequence>
<dbReference type="RefSeq" id="WP_036883018.1">
    <property type="nucleotide sequence ID" value="NZ_JRNR01000038.1"/>
</dbReference>
<evidence type="ECO:0000256" key="2">
    <source>
        <dbReference type="ARBA" id="ARBA00022741"/>
    </source>
</evidence>
<dbReference type="PROSITE" id="PS50893">
    <property type="entry name" value="ABC_TRANSPORTER_2"/>
    <property type="match status" value="1"/>
</dbReference>
<dbReference type="GO" id="GO:0016887">
    <property type="term" value="F:ATP hydrolysis activity"/>
    <property type="evidence" value="ECO:0007669"/>
    <property type="project" value="InterPro"/>
</dbReference>
<name>A0A096C3G4_9BACT</name>
<dbReference type="InterPro" id="IPR017871">
    <property type="entry name" value="ABC_transporter-like_CS"/>
</dbReference>
<evidence type="ECO:0000256" key="1">
    <source>
        <dbReference type="ARBA" id="ARBA00022448"/>
    </source>
</evidence>
<evidence type="ECO:0000259" key="4">
    <source>
        <dbReference type="PROSITE" id="PS50893"/>
    </source>
</evidence>
<evidence type="ECO:0000256" key="3">
    <source>
        <dbReference type="ARBA" id="ARBA00022840"/>
    </source>
</evidence>
<keyword evidence="1" id="KW-0813">Transport</keyword>
<dbReference type="EMBL" id="JRNR01000038">
    <property type="protein sequence ID" value="KGF49517.1"/>
    <property type="molecule type" value="Genomic_DNA"/>
</dbReference>
<feature type="domain" description="ABC transporter" evidence="4">
    <location>
        <begin position="2"/>
        <end position="238"/>
    </location>
</feature>
<comment type="caution">
    <text evidence="5">The sequence shown here is derived from an EMBL/GenBank/DDBJ whole genome shotgun (WGS) entry which is preliminary data.</text>
</comment>
<dbReference type="SMART" id="SM00382">
    <property type="entry name" value="AAA"/>
    <property type="match status" value="1"/>
</dbReference>
<dbReference type="AlphaFoldDB" id="A0A096C3G4"/>
<proteinExistence type="predicted"/>
<dbReference type="Gene3D" id="3.40.50.300">
    <property type="entry name" value="P-loop containing nucleotide triphosphate hydrolases"/>
    <property type="match status" value="1"/>
</dbReference>
<dbReference type="PANTHER" id="PTHR43023">
    <property type="entry name" value="PROTEIN TRIGALACTOSYLDIACYLGLYCEROL 3, CHLOROPLASTIC"/>
    <property type="match status" value="1"/>
</dbReference>
<dbReference type="PANTHER" id="PTHR43023:SF6">
    <property type="entry name" value="INTERMEMBRANE PHOSPHOLIPID TRANSPORT SYSTEM ATP-BINDING PROTEIN MLAF"/>
    <property type="match status" value="1"/>
</dbReference>
<dbReference type="Pfam" id="PF00005">
    <property type="entry name" value="ABC_tran"/>
    <property type="match status" value="1"/>
</dbReference>
<dbReference type="InterPro" id="IPR027417">
    <property type="entry name" value="P-loop_NTPase"/>
</dbReference>
<dbReference type="InterPro" id="IPR003439">
    <property type="entry name" value="ABC_transporter-like_ATP-bd"/>
</dbReference>
<organism evidence="5 6">
    <name type="scientific">Prevotella disiens DNF00882</name>
    <dbReference type="NCBI Taxonomy" id="1401075"/>
    <lineage>
        <taxon>Bacteria</taxon>
        <taxon>Pseudomonadati</taxon>
        <taxon>Bacteroidota</taxon>
        <taxon>Bacteroidia</taxon>
        <taxon>Bacteroidales</taxon>
        <taxon>Prevotellaceae</taxon>
        <taxon>Prevotella</taxon>
    </lineage>
</organism>
<dbReference type="InterPro" id="IPR003593">
    <property type="entry name" value="AAA+_ATPase"/>
</dbReference>
<accession>A0A096C3G4</accession>
<keyword evidence="2" id="KW-0547">Nucleotide-binding</keyword>
<evidence type="ECO:0000313" key="5">
    <source>
        <dbReference type="EMBL" id="KGF49517.1"/>
    </source>
</evidence>
<dbReference type="Proteomes" id="UP000029538">
    <property type="component" value="Unassembled WGS sequence"/>
</dbReference>
<gene>
    <name evidence="5" type="ORF">HMPREF0654_04945</name>
</gene>
<protein>
    <submittedName>
        <fullName evidence="5">Phosphonate ABC transporter ATP-binding protein</fullName>
    </submittedName>
</protein>
<evidence type="ECO:0000313" key="6">
    <source>
        <dbReference type="Proteomes" id="UP000029538"/>
    </source>
</evidence>